<evidence type="ECO:0000256" key="4">
    <source>
        <dbReference type="ARBA" id="ARBA00022807"/>
    </source>
</evidence>
<reference evidence="7 8" key="1">
    <citation type="submission" date="2019-07" db="EMBL/GenBank/DDBJ databases">
        <authorList>
            <person name="Kim J."/>
        </authorList>
    </citation>
    <scope>NUCLEOTIDE SEQUENCE [LARGE SCALE GENOMIC DNA]</scope>
    <source>
        <strain evidence="7 8">JC52</strain>
    </source>
</reference>
<dbReference type="RefSeq" id="WP_144852118.1">
    <property type="nucleotide sequence ID" value="NZ_VNJI01000040.1"/>
</dbReference>
<dbReference type="OrthoDB" id="9813118at2"/>
<dbReference type="PANTHER" id="PTHR47053:SF1">
    <property type="entry name" value="MUREIN DD-ENDOPEPTIDASE MEPH-RELATED"/>
    <property type="match status" value="1"/>
</dbReference>
<keyword evidence="3" id="KW-0378">Hydrolase</keyword>
<proteinExistence type="inferred from homology"/>
<dbReference type="Gene3D" id="3.90.1720.10">
    <property type="entry name" value="endopeptidase domain like (from Nostoc punctiforme)"/>
    <property type="match status" value="1"/>
</dbReference>
<feature type="chain" id="PRO_5021871798" evidence="5">
    <location>
        <begin position="31"/>
        <end position="162"/>
    </location>
</feature>
<dbReference type="SUPFAM" id="SSF54001">
    <property type="entry name" value="Cysteine proteinases"/>
    <property type="match status" value="1"/>
</dbReference>
<comment type="similarity">
    <text evidence="1">Belongs to the peptidase C40 family.</text>
</comment>
<accession>A0A559K578</accession>
<dbReference type="GO" id="GO:0008234">
    <property type="term" value="F:cysteine-type peptidase activity"/>
    <property type="evidence" value="ECO:0007669"/>
    <property type="project" value="UniProtKB-KW"/>
</dbReference>
<evidence type="ECO:0000313" key="8">
    <source>
        <dbReference type="Proteomes" id="UP000317036"/>
    </source>
</evidence>
<dbReference type="Pfam" id="PF00877">
    <property type="entry name" value="NLPC_P60"/>
    <property type="match status" value="1"/>
</dbReference>
<sequence length="162" mass="17632">MRNLIQKRLGKMTMAVTLSTAVLMGGTAVAIPTPKAEAASATSKAQGVISTAKKFMGRPYNFGATLGNTSSFDCSSLTWYAFHKYGINLPRTSQAQSKVGSYVSKSNLKPGDLVFFYSPIHHVGIYIGNGQFIHTWGKPGVTISNLNTGWWKAHYKTARRVL</sequence>
<name>A0A559K578_9BACL</name>
<keyword evidence="5" id="KW-0732">Signal</keyword>
<feature type="domain" description="NlpC/P60" evidence="6">
    <location>
        <begin position="42"/>
        <end position="162"/>
    </location>
</feature>
<evidence type="ECO:0000256" key="3">
    <source>
        <dbReference type="ARBA" id="ARBA00022801"/>
    </source>
</evidence>
<dbReference type="InterPro" id="IPR038765">
    <property type="entry name" value="Papain-like_cys_pep_sf"/>
</dbReference>
<dbReference type="Proteomes" id="UP000317036">
    <property type="component" value="Unassembled WGS sequence"/>
</dbReference>
<dbReference type="InterPro" id="IPR051202">
    <property type="entry name" value="Peptidase_C40"/>
</dbReference>
<keyword evidence="8" id="KW-1185">Reference proteome</keyword>
<protein>
    <submittedName>
        <fullName evidence="7">NlpC/P60 family protein</fullName>
    </submittedName>
</protein>
<keyword evidence="4" id="KW-0788">Thiol protease</keyword>
<dbReference type="PANTHER" id="PTHR47053">
    <property type="entry name" value="MUREIN DD-ENDOPEPTIDASE MEPH-RELATED"/>
    <property type="match status" value="1"/>
</dbReference>
<dbReference type="GO" id="GO:0006508">
    <property type="term" value="P:proteolysis"/>
    <property type="evidence" value="ECO:0007669"/>
    <property type="project" value="UniProtKB-KW"/>
</dbReference>
<dbReference type="EMBL" id="VNJI01000040">
    <property type="protein sequence ID" value="TVY07256.1"/>
    <property type="molecule type" value="Genomic_DNA"/>
</dbReference>
<organism evidence="7 8">
    <name type="scientific">Paenibacillus cremeus</name>
    <dbReference type="NCBI Taxonomy" id="2163881"/>
    <lineage>
        <taxon>Bacteria</taxon>
        <taxon>Bacillati</taxon>
        <taxon>Bacillota</taxon>
        <taxon>Bacilli</taxon>
        <taxon>Bacillales</taxon>
        <taxon>Paenibacillaceae</taxon>
        <taxon>Paenibacillus</taxon>
    </lineage>
</organism>
<evidence type="ECO:0000256" key="5">
    <source>
        <dbReference type="SAM" id="SignalP"/>
    </source>
</evidence>
<gene>
    <name evidence="7" type="ORF">FPZ49_24810</name>
</gene>
<evidence type="ECO:0000259" key="6">
    <source>
        <dbReference type="PROSITE" id="PS51935"/>
    </source>
</evidence>
<dbReference type="InterPro" id="IPR000064">
    <property type="entry name" value="NLP_P60_dom"/>
</dbReference>
<evidence type="ECO:0000313" key="7">
    <source>
        <dbReference type="EMBL" id="TVY07256.1"/>
    </source>
</evidence>
<comment type="caution">
    <text evidence="7">The sequence shown here is derived from an EMBL/GenBank/DDBJ whole genome shotgun (WGS) entry which is preliminary data.</text>
</comment>
<keyword evidence="2" id="KW-0645">Protease</keyword>
<dbReference type="AlphaFoldDB" id="A0A559K578"/>
<dbReference type="PROSITE" id="PS51935">
    <property type="entry name" value="NLPC_P60"/>
    <property type="match status" value="1"/>
</dbReference>
<evidence type="ECO:0000256" key="1">
    <source>
        <dbReference type="ARBA" id="ARBA00007074"/>
    </source>
</evidence>
<evidence type="ECO:0000256" key="2">
    <source>
        <dbReference type="ARBA" id="ARBA00022670"/>
    </source>
</evidence>
<feature type="signal peptide" evidence="5">
    <location>
        <begin position="1"/>
        <end position="30"/>
    </location>
</feature>